<evidence type="ECO:0000313" key="2">
    <source>
        <dbReference type="Proteomes" id="UP000221857"/>
    </source>
</evidence>
<dbReference type="EMBL" id="KT876724">
    <property type="protein sequence ID" value="ALN97128.1"/>
    <property type="molecule type" value="Genomic_DNA"/>
</dbReference>
<dbReference type="Proteomes" id="UP000221857">
    <property type="component" value="Segment"/>
</dbReference>
<dbReference type="GeneID" id="40069588"/>
<reference evidence="1 2" key="1">
    <citation type="journal article" date="2016" name="PLoS ONE">
        <title>Comparative Genome Analysis Provides Insights into the Pathogenicity of Flavobacterium psychrophilum.</title>
        <authorList>
            <person name="Castillo D."/>
            <person name="Christiansen R.H."/>
            <person name="Dalsgaard I."/>
            <person name="Madsen L."/>
            <person name="Espejo R."/>
            <person name="Middelboe M."/>
        </authorList>
    </citation>
    <scope>NUCLEOTIDE SEQUENCE [LARGE SCALE GENOMIC DNA]</scope>
</reference>
<evidence type="ECO:0000313" key="1">
    <source>
        <dbReference type="EMBL" id="ALN97128.1"/>
    </source>
</evidence>
<dbReference type="RefSeq" id="YP_009594071.1">
    <property type="nucleotide sequence ID" value="NC_041872.1"/>
</dbReference>
<accession>A0A141HR17</accession>
<dbReference type="KEGG" id="vg:40069588"/>
<proteinExistence type="predicted"/>
<sequence>MAQKQIAKTFSLPKGKTLVEVRPIEIKKWHGKSGQESFTRPKSSQALVNGESMTYDTGLTKEEIEALEKVVKYDLTNHFNTEEPHPFWDSPMSKVKLENNTMFFDISQPLNYIKVKVMKASKYVANSMTDYENGLFPEATHVIFDEAEQAEVLATKVQQEEDAIIAASSMSKDRKIELVLALSGKNLKGQSDNFVKVELNKVIKKDTAEFLRLNTMDKEELSNYSLVLEALQKSVLRKDGHKILYHDSILGMEELEVAKYLMLDDNQELKLRIMAQVN</sequence>
<organism evidence="1 2">
    <name type="scientific">Flavobacterium phage FpV4</name>
    <dbReference type="NCBI Taxonomy" id="1740108"/>
    <lineage>
        <taxon>Viruses</taxon>
        <taxon>Duplodnaviria</taxon>
        <taxon>Heunggongvirae</taxon>
        <taxon>Uroviricota</taxon>
        <taxon>Caudoviricetes</taxon>
        <taxon>Fipvunavirus</taxon>
        <taxon>Fipvunavirus Fpv4</taxon>
    </lineage>
</organism>
<name>A0A141HR17_9CAUD</name>
<keyword evidence="2" id="KW-1185">Reference proteome</keyword>
<protein>
    <submittedName>
        <fullName evidence="1">Uncharacterized protein</fullName>
    </submittedName>
</protein>